<feature type="transmembrane region" description="Helical" evidence="6">
    <location>
        <begin position="14"/>
        <end position="36"/>
    </location>
</feature>
<keyword evidence="4 6" id="KW-1133">Transmembrane helix</keyword>
<feature type="domain" description="GtrA/DPMS transmembrane" evidence="7">
    <location>
        <begin position="16"/>
        <end position="139"/>
    </location>
</feature>
<comment type="caution">
    <text evidence="8">The sequence shown here is derived from an EMBL/GenBank/DDBJ whole genome shotgun (WGS) entry which is preliminary data.</text>
</comment>
<keyword evidence="5 6" id="KW-0472">Membrane</keyword>
<evidence type="ECO:0000256" key="5">
    <source>
        <dbReference type="ARBA" id="ARBA00023136"/>
    </source>
</evidence>
<evidence type="ECO:0000313" key="9">
    <source>
        <dbReference type="Proteomes" id="UP000295658"/>
    </source>
</evidence>
<dbReference type="Proteomes" id="UP000295658">
    <property type="component" value="Unassembled WGS sequence"/>
</dbReference>
<dbReference type="Pfam" id="PF04138">
    <property type="entry name" value="GtrA_DPMS_TM"/>
    <property type="match status" value="1"/>
</dbReference>
<keyword evidence="9" id="KW-1185">Reference proteome</keyword>
<dbReference type="PANTHER" id="PTHR38459">
    <property type="entry name" value="PROPHAGE BACTOPRENOL-LINKED GLUCOSE TRANSLOCASE HOMOLOG"/>
    <property type="match status" value="1"/>
</dbReference>
<evidence type="ECO:0000256" key="6">
    <source>
        <dbReference type="SAM" id="Phobius"/>
    </source>
</evidence>
<protein>
    <submittedName>
        <fullName evidence="8">Putative flippase GtrA</fullName>
    </submittedName>
</protein>
<organism evidence="8 9">
    <name type="scientific">Thermolongibacillus altinsuensis</name>
    <dbReference type="NCBI Taxonomy" id="575256"/>
    <lineage>
        <taxon>Bacteria</taxon>
        <taxon>Bacillati</taxon>
        <taxon>Bacillota</taxon>
        <taxon>Bacilli</taxon>
        <taxon>Bacillales</taxon>
        <taxon>Anoxybacillaceae</taxon>
        <taxon>Thermolongibacillus</taxon>
    </lineage>
</organism>
<gene>
    <name evidence="8" type="ORF">EDD69_11925</name>
</gene>
<dbReference type="GO" id="GO:0005886">
    <property type="term" value="C:plasma membrane"/>
    <property type="evidence" value="ECO:0007669"/>
    <property type="project" value="TreeGrafter"/>
</dbReference>
<evidence type="ECO:0000259" key="7">
    <source>
        <dbReference type="Pfam" id="PF04138"/>
    </source>
</evidence>
<feature type="transmembrane region" description="Helical" evidence="6">
    <location>
        <begin position="73"/>
        <end position="91"/>
    </location>
</feature>
<evidence type="ECO:0000313" key="8">
    <source>
        <dbReference type="EMBL" id="TCL45809.1"/>
    </source>
</evidence>
<evidence type="ECO:0000256" key="2">
    <source>
        <dbReference type="ARBA" id="ARBA00009399"/>
    </source>
</evidence>
<sequence length="142" mass="16468">MLTLKGYRNRTNPFFRFLLVGIVNTMVGLSMMFFMLRGLHLSYWWATFIGNAVGASVSFFLNRSFTFHSDVLIINGMLRFIVVILSCYYLAYSFSQMVAHRLAVLYPHLFIHVREDVAVLLGALFYTGLNYLGQKTIVFWKK</sequence>
<accession>A0A4R1QB02</accession>
<comment type="similarity">
    <text evidence="2">Belongs to the GtrA family.</text>
</comment>
<feature type="transmembrane region" description="Helical" evidence="6">
    <location>
        <begin position="111"/>
        <end position="132"/>
    </location>
</feature>
<dbReference type="InterPro" id="IPR007267">
    <property type="entry name" value="GtrA_DPMS_TM"/>
</dbReference>
<dbReference type="RefSeq" id="WP_132949481.1">
    <property type="nucleotide sequence ID" value="NZ_BSVG01000009.1"/>
</dbReference>
<evidence type="ECO:0000256" key="3">
    <source>
        <dbReference type="ARBA" id="ARBA00022692"/>
    </source>
</evidence>
<evidence type="ECO:0000256" key="1">
    <source>
        <dbReference type="ARBA" id="ARBA00004141"/>
    </source>
</evidence>
<dbReference type="EMBL" id="SLUL01000019">
    <property type="protein sequence ID" value="TCL45809.1"/>
    <property type="molecule type" value="Genomic_DNA"/>
</dbReference>
<dbReference type="InterPro" id="IPR051401">
    <property type="entry name" value="GtrA_CellWall_Glycosyl"/>
</dbReference>
<reference evidence="8 9" key="1">
    <citation type="submission" date="2019-03" db="EMBL/GenBank/DDBJ databases">
        <title>Genomic Encyclopedia of Type Strains, Phase IV (KMG-IV): sequencing the most valuable type-strain genomes for metagenomic binning, comparative biology and taxonomic classification.</title>
        <authorList>
            <person name="Goeker M."/>
        </authorList>
    </citation>
    <scope>NUCLEOTIDE SEQUENCE [LARGE SCALE GENOMIC DNA]</scope>
    <source>
        <strain evidence="8 9">DSM 24979</strain>
    </source>
</reference>
<feature type="transmembrane region" description="Helical" evidence="6">
    <location>
        <begin position="42"/>
        <end position="61"/>
    </location>
</feature>
<dbReference type="OrthoDB" id="9812049at2"/>
<name>A0A4R1QB02_9BACL</name>
<dbReference type="GO" id="GO:0000271">
    <property type="term" value="P:polysaccharide biosynthetic process"/>
    <property type="evidence" value="ECO:0007669"/>
    <property type="project" value="InterPro"/>
</dbReference>
<proteinExistence type="inferred from homology"/>
<comment type="subcellular location">
    <subcellularLocation>
        <location evidence="1">Membrane</location>
        <topology evidence="1">Multi-pass membrane protein</topology>
    </subcellularLocation>
</comment>
<dbReference type="AlphaFoldDB" id="A0A4R1QB02"/>
<evidence type="ECO:0000256" key="4">
    <source>
        <dbReference type="ARBA" id="ARBA00022989"/>
    </source>
</evidence>
<keyword evidence="3 6" id="KW-0812">Transmembrane</keyword>
<dbReference type="PANTHER" id="PTHR38459:SF1">
    <property type="entry name" value="PROPHAGE BACTOPRENOL-LINKED GLUCOSE TRANSLOCASE HOMOLOG"/>
    <property type="match status" value="1"/>
</dbReference>